<evidence type="ECO:0000256" key="3">
    <source>
        <dbReference type="ARBA" id="ARBA00023014"/>
    </source>
</evidence>
<dbReference type="GO" id="GO:0033354">
    <property type="term" value="P:chlorophyll cycle"/>
    <property type="evidence" value="ECO:0007669"/>
    <property type="project" value="TreeGrafter"/>
</dbReference>
<evidence type="ECO:0000313" key="6">
    <source>
        <dbReference type="Proteomes" id="UP000034849"/>
    </source>
</evidence>
<feature type="non-terminal residue" evidence="5">
    <location>
        <position position="350"/>
    </location>
</feature>
<dbReference type="GO" id="GO:0090415">
    <property type="term" value="F:7-hydroxymethyl chlorophyll a reductase activity"/>
    <property type="evidence" value="ECO:0007669"/>
    <property type="project" value="TreeGrafter"/>
</dbReference>
<dbReference type="InterPro" id="IPR007525">
    <property type="entry name" value="FrhB_FdhB_C"/>
</dbReference>
<proteinExistence type="predicted"/>
<keyword evidence="3" id="KW-0411">Iron-sulfur</keyword>
<dbReference type="PANTHER" id="PTHR31332">
    <property type="entry name" value="7-HYDROXYMETHYL CHLOROPHYLL A REDUCTASE, CHLOROPLASTIC"/>
    <property type="match status" value="1"/>
</dbReference>
<dbReference type="GO" id="GO:0046872">
    <property type="term" value="F:metal ion binding"/>
    <property type="evidence" value="ECO:0007669"/>
    <property type="project" value="UniProtKB-KW"/>
</dbReference>
<comment type="caution">
    <text evidence="5">The sequence shown here is derived from an EMBL/GenBank/DDBJ whole genome shotgun (WGS) entry which is preliminary data.</text>
</comment>
<dbReference type="InterPro" id="IPR007516">
    <property type="entry name" value="Co_F420_Hydgase/DH_bsu_N"/>
</dbReference>
<gene>
    <name evidence="5" type="ORF">US42_C0024G0001</name>
</gene>
<keyword evidence="2" id="KW-0408">Iron</keyword>
<dbReference type="Gene3D" id="3.30.70.20">
    <property type="match status" value="1"/>
</dbReference>
<feature type="domain" description="4Fe-4S ferredoxin-type" evidence="4">
    <location>
        <begin position="40"/>
        <end position="70"/>
    </location>
</feature>
<dbReference type="AlphaFoldDB" id="A0A0G0G9W9"/>
<dbReference type="Proteomes" id="UP000034849">
    <property type="component" value="Unassembled WGS sequence"/>
</dbReference>
<dbReference type="PANTHER" id="PTHR31332:SF0">
    <property type="entry name" value="7-HYDROXYMETHYL CHLOROPHYLL A REDUCTASE, CHLOROPLASTIC"/>
    <property type="match status" value="1"/>
</dbReference>
<sequence length="350" mass="38690">MRLKNVGQVAKWRLCVGCGVCAYACPEDNITLVDVVNDGIRPFLSSNNCKDCDECIKVCPGHETAHLYSKGTNGFITELEQGWGSILEMWEGYAVDDEIRFSGSSGGLATAIALYCLEKEGMYGVLHTGYDKEQPYKNQTVFSRSCSDLVSLTGSRYSPASPCDGLAQIESAPAQCVFIGKPCDIAGLRKTQARKTELDKKIGIAIGIFCAGTPSTMGTLELLRSLNVNPENVAELRYRGKGWPGMFTVQSTENKHPLQKLTYMKAWGFLQKYRPFRCYLCPDGTSEFADISCGDPWYREIKEKDEGFSLILVRTEKGRRILHDAITAGYIIADKVSLHILELSQSNLLA</sequence>
<dbReference type="GO" id="GO:0051536">
    <property type="term" value="F:iron-sulfur cluster binding"/>
    <property type="evidence" value="ECO:0007669"/>
    <property type="project" value="UniProtKB-KW"/>
</dbReference>
<dbReference type="STRING" id="1619046.US42_C0024G0001"/>
<evidence type="ECO:0000256" key="2">
    <source>
        <dbReference type="ARBA" id="ARBA00023004"/>
    </source>
</evidence>
<accession>A0A0G0G9W9</accession>
<evidence type="ECO:0000313" key="5">
    <source>
        <dbReference type="EMBL" id="KKQ26767.1"/>
    </source>
</evidence>
<feature type="domain" description="4Fe-4S ferredoxin-type" evidence="4">
    <location>
        <begin position="5"/>
        <end position="35"/>
    </location>
</feature>
<dbReference type="InterPro" id="IPR045220">
    <property type="entry name" value="FRHB/FDHB/HCAR-like"/>
</dbReference>
<dbReference type="PROSITE" id="PS00198">
    <property type="entry name" value="4FE4S_FER_1"/>
    <property type="match status" value="2"/>
</dbReference>
<dbReference type="Pfam" id="PF04432">
    <property type="entry name" value="FrhB_FdhB_C"/>
    <property type="match status" value="1"/>
</dbReference>
<dbReference type="InterPro" id="IPR017896">
    <property type="entry name" value="4Fe4S_Fe-S-bd"/>
</dbReference>
<dbReference type="InterPro" id="IPR017900">
    <property type="entry name" value="4Fe4S_Fe_S_CS"/>
</dbReference>
<reference evidence="5 6" key="1">
    <citation type="journal article" date="2015" name="Nature">
        <title>rRNA introns, odd ribosomes, and small enigmatic genomes across a large radiation of phyla.</title>
        <authorList>
            <person name="Brown C.T."/>
            <person name="Hug L.A."/>
            <person name="Thomas B.C."/>
            <person name="Sharon I."/>
            <person name="Castelle C.J."/>
            <person name="Singh A."/>
            <person name="Wilkins M.J."/>
            <person name="Williams K.H."/>
            <person name="Banfield J.F."/>
        </authorList>
    </citation>
    <scope>NUCLEOTIDE SEQUENCE [LARGE SCALE GENOMIC DNA]</scope>
</reference>
<dbReference type="EMBL" id="LBSX01000024">
    <property type="protein sequence ID" value="KKQ26767.1"/>
    <property type="molecule type" value="Genomic_DNA"/>
</dbReference>
<evidence type="ECO:0000256" key="1">
    <source>
        <dbReference type="ARBA" id="ARBA00022723"/>
    </source>
</evidence>
<dbReference type="SUPFAM" id="SSF54862">
    <property type="entry name" value="4Fe-4S ferredoxins"/>
    <property type="match status" value="1"/>
</dbReference>
<keyword evidence="1" id="KW-0479">Metal-binding</keyword>
<dbReference type="PROSITE" id="PS51379">
    <property type="entry name" value="4FE4S_FER_2"/>
    <property type="match status" value="2"/>
</dbReference>
<dbReference type="Pfam" id="PF12838">
    <property type="entry name" value="Fer4_7"/>
    <property type="match status" value="1"/>
</dbReference>
<name>A0A0G0G9W9_9BACT</name>
<organism evidence="5 6">
    <name type="scientific">Candidatus Magasanikbacteria bacterium GW2011_GWC2_37_14</name>
    <dbReference type="NCBI Taxonomy" id="1619046"/>
    <lineage>
        <taxon>Bacteria</taxon>
        <taxon>Candidatus Magasanikiibacteriota</taxon>
    </lineage>
</organism>
<evidence type="ECO:0000259" key="4">
    <source>
        <dbReference type="PROSITE" id="PS51379"/>
    </source>
</evidence>
<dbReference type="Pfam" id="PF04422">
    <property type="entry name" value="FrhB_FdhB_N"/>
    <property type="match status" value="1"/>
</dbReference>
<protein>
    <submittedName>
        <fullName evidence="5">Coenzyme F420 hydrogenase/dehydrogenase beta subunit domain protein</fullName>
    </submittedName>
</protein>